<feature type="binding site" evidence="12">
    <location>
        <position position="123"/>
    </location>
    <ligand>
        <name>CoA</name>
        <dbReference type="ChEBI" id="CHEBI:57287"/>
    </ligand>
</feature>
<evidence type="ECO:0000256" key="8">
    <source>
        <dbReference type="ARBA" id="ARBA00029894"/>
    </source>
</evidence>
<feature type="binding site" evidence="13">
    <location>
        <position position="125"/>
    </location>
    <ligand>
        <name>Mg(2+)</name>
        <dbReference type="ChEBI" id="CHEBI:18420"/>
    </ligand>
</feature>
<dbReference type="KEGG" id="rmb:K529_011495"/>
<dbReference type="PANTHER" id="PTHR38096">
    <property type="entry name" value="ENTEROBACTIN SYNTHASE COMPONENT D"/>
    <property type="match status" value="1"/>
</dbReference>
<feature type="binding site" evidence="12">
    <location>
        <position position="165"/>
    </location>
    <ligand>
        <name>CoA</name>
        <dbReference type="ChEBI" id="CHEBI:57287"/>
    </ligand>
</feature>
<reference evidence="16 17" key="1">
    <citation type="journal article" date="2016" name="ISME J.">
        <title>Global occurrence and heterogeneity of the Roseobacter-clade species Ruegeria mobilis.</title>
        <authorList>
            <person name="Sonnenschein E."/>
            <person name="Gram L."/>
        </authorList>
    </citation>
    <scope>NUCLEOTIDE SEQUENCE [LARGE SCALE GENOMIC DNA]</scope>
    <source>
        <strain evidence="16 17">F1926</strain>
    </source>
</reference>
<evidence type="ECO:0000259" key="14">
    <source>
        <dbReference type="Pfam" id="PF01648"/>
    </source>
</evidence>
<comment type="function">
    <text evidence="1">Involved in the biosynthesis of the siderophore enterobactin (enterochelin), which is a macrocyclic trimeric lactone of N-(2,3-dihydroxybenzoyl)-serine. The serine trilactone serves as a scaffolding for the three catechol functionalities that provide hexadentate coordination for the tightly ligated iron(2+) atoms. Plays an essential role in the assembly of the enterobactin by catalyzing the transfer of the 4'-phosphopantetheine (Ppant) moiety from coenzyme A to the apo-domains of both EntB (ArCP domain) and EntF (PCP domain) to yield their holo-forms which make them competent for the activation of 2,3-dihydroxybenzoate (DHB) and L-serine, respectively.</text>
</comment>
<protein>
    <recommendedName>
        <fullName evidence="5">Enterobactin synthase component D</fullName>
    </recommendedName>
    <alternativeName>
        <fullName evidence="8">4'-phosphopantetheinyl transferase EntD</fullName>
    </alternativeName>
    <alternativeName>
        <fullName evidence="9">Enterochelin synthase D</fullName>
    </alternativeName>
</protein>
<dbReference type="InterPro" id="IPR008278">
    <property type="entry name" value="4-PPantetheinyl_Trfase_dom"/>
</dbReference>
<evidence type="ECO:0000256" key="9">
    <source>
        <dbReference type="ARBA" id="ARBA00031996"/>
    </source>
</evidence>
<feature type="binding site" evidence="12">
    <location>
        <begin position="101"/>
        <end position="102"/>
    </location>
    <ligand>
        <name>CoA</name>
        <dbReference type="ChEBI" id="CHEBI:57287"/>
    </ligand>
</feature>
<evidence type="ECO:0000256" key="7">
    <source>
        <dbReference type="ARBA" id="ARBA00023191"/>
    </source>
</evidence>
<accession>A0A1B1A494</accession>
<dbReference type="EMBL" id="CP015230">
    <property type="protein sequence ID" value="ANP41392.1"/>
    <property type="molecule type" value="Genomic_DNA"/>
</dbReference>
<evidence type="ECO:0000256" key="5">
    <source>
        <dbReference type="ARBA" id="ARBA00019087"/>
    </source>
</evidence>
<evidence type="ECO:0000313" key="17">
    <source>
        <dbReference type="Proteomes" id="UP000013243"/>
    </source>
</evidence>
<evidence type="ECO:0000256" key="12">
    <source>
        <dbReference type="PIRSR" id="PIRSR603542-1"/>
    </source>
</evidence>
<dbReference type="AlphaFoldDB" id="A0A1B1A494"/>
<keyword evidence="13" id="KW-0460">Magnesium</keyword>
<dbReference type="InterPro" id="IPR003542">
    <property type="entry name" value="Enbac_synth_compD-like"/>
</dbReference>
<feature type="binding site" evidence="12">
    <location>
        <position position="65"/>
    </location>
    <ligand>
        <name>CoA</name>
        <dbReference type="ChEBI" id="CHEBI:57287"/>
    </ligand>
</feature>
<dbReference type="GO" id="GO:0008897">
    <property type="term" value="F:holo-[acyl-carrier-protein] synthase activity"/>
    <property type="evidence" value="ECO:0007669"/>
    <property type="project" value="InterPro"/>
</dbReference>
<feature type="binding site" evidence="13">
    <location>
        <position position="124"/>
    </location>
    <ligand>
        <name>Mg(2+)</name>
        <dbReference type="ChEBI" id="CHEBI:18420"/>
    </ligand>
</feature>
<dbReference type="UniPathway" id="UPA00017"/>
<dbReference type="GO" id="GO:0000287">
    <property type="term" value="F:magnesium ion binding"/>
    <property type="evidence" value="ECO:0007669"/>
    <property type="project" value="InterPro"/>
</dbReference>
<dbReference type="InterPro" id="IPR041354">
    <property type="entry name" value="4PPT_N"/>
</dbReference>
<comment type="subunit">
    <text evidence="4">EntB, EntD, EntE, and EntF form a multienzyme complex called enterobactin synthase.</text>
</comment>
<comment type="catalytic activity">
    <reaction evidence="11">
        <text>apo-[peptidyl-carrier protein] + CoA = holo-[peptidyl-carrier protein] + adenosine 3',5'-bisphosphate + H(+)</text>
        <dbReference type="Rhea" id="RHEA:46228"/>
        <dbReference type="Rhea" id="RHEA-COMP:11479"/>
        <dbReference type="Rhea" id="RHEA-COMP:11480"/>
        <dbReference type="ChEBI" id="CHEBI:15378"/>
        <dbReference type="ChEBI" id="CHEBI:29999"/>
        <dbReference type="ChEBI" id="CHEBI:57287"/>
        <dbReference type="ChEBI" id="CHEBI:58343"/>
        <dbReference type="ChEBI" id="CHEBI:64479"/>
    </reaction>
</comment>
<evidence type="ECO:0000313" key="16">
    <source>
        <dbReference type="EMBL" id="ANP41392.1"/>
    </source>
</evidence>
<dbReference type="GO" id="GO:0005886">
    <property type="term" value="C:plasma membrane"/>
    <property type="evidence" value="ECO:0007669"/>
    <property type="project" value="TreeGrafter"/>
</dbReference>
<name>A0A1B1A494_9RHOB</name>
<sequence>MIEAPSVSRELAEARQRLLRPLLSDAIAIASCDPLGTPPAPLPEESACLSPNAVEKRIREFAAGRAAAHQAMRALNLRPAPILVGPKRAPLWPAGLTGSISHCDSCALAAVGLAKTFAGIGIDIEEDTPLSGDLWDSIASTTEQGWMAAQPDPGRAGKLLFSAKEAAYKAQYAMSGRFFGFSGMELSFDMSLGRFTACFTSDQPPFSGGDSLKGRFAIGSEVIITAVEIPRSEMHP</sequence>
<comment type="cofactor">
    <cofactor evidence="13">
        <name>Mg(2+)</name>
        <dbReference type="ChEBI" id="CHEBI:18420"/>
    </cofactor>
</comment>
<dbReference type="PANTHER" id="PTHR38096:SF1">
    <property type="entry name" value="ENTEROBACTIN SYNTHASE COMPONENT D"/>
    <property type="match status" value="1"/>
</dbReference>
<feature type="binding site" evidence="12">
    <location>
        <position position="57"/>
    </location>
    <ligand>
        <name>CoA</name>
        <dbReference type="ChEBI" id="CHEBI:57287"/>
    </ligand>
</feature>
<evidence type="ECO:0000256" key="3">
    <source>
        <dbReference type="ARBA" id="ARBA00008342"/>
    </source>
</evidence>
<dbReference type="Pfam" id="PF01648">
    <property type="entry name" value="ACPS"/>
    <property type="match status" value="1"/>
</dbReference>
<evidence type="ECO:0000256" key="2">
    <source>
        <dbReference type="ARBA" id="ARBA00004993"/>
    </source>
</evidence>
<proteinExistence type="inferred from homology"/>
<organism evidence="16 17">
    <name type="scientific">Tritonibacter mobilis F1926</name>
    <dbReference type="NCBI Taxonomy" id="1265309"/>
    <lineage>
        <taxon>Bacteria</taxon>
        <taxon>Pseudomonadati</taxon>
        <taxon>Pseudomonadota</taxon>
        <taxon>Alphaproteobacteria</taxon>
        <taxon>Rhodobacterales</taxon>
        <taxon>Paracoccaceae</taxon>
        <taxon>Tritonibacter</taxon>
    </lineage>
</organism>
<keyword evidence="6 16" id="KW-0808">Transferase</keyword>
<dbReference type="GO" id="GO:0009239">
    <property type="term" value="P:enterobactin biosynthetic process"/>
    <property type="evidence" value="ECO:0007669"/>
    <property type="project" value="UniProtKB-UniPathway"/>
</dbReference>
<dbReference type="Proteomes" id="UP000013243">
    <property type="component" value="Chromosome"/>
</dbReference>
<dbReference type="InterPro" id="IPR037143">
    <property type="entry name" value="4-PPantetheinyl_Trfase_dom_sf"/>
</dbReference>
<dbReference type="STRING" id="1265309.K529_011495"/>
<evidence type="ECO:0000256" key="11">
    <source>
        <dbReference type="ARBA" id="ARBA00049191"/>
    </source>
</evidence>
<comment type="similarity">
    <text evidence="3">Belongs to the P-Pant transferase superfamily. EntD family.</text>
</comment>
<feature type="domain" description="4'-phosphopantetheinyl transferase N-terminal" evidence="15">
    <location>
        <begin position="51"/>
        <end position="111"/>
    </location>
</feature>
<comment type="pathway">
    <text evidence="2">Siderophore biosynthesis; enterobactin biosynthesis.</text>
</comment>
<evidence type="ECO:0000259" key="15">
    <source>
        <dbReference type="Pfam" id="PF17837"/>
    </source>
</evidence>
<feature type="binding site" evidence="13">
    <location>
        <position position="123"/>
    </location>
    <ligand>
        <name>Mg(2+)</name>
        <dbReference type="ChEBI" id="CHEBI:18420"/>
    </ligand>
</feature>
<keyword evidence="7" id="KW-0259">Enterobactin biosynthesis</keyword>
<dbReference type="PRINTS" id="PR01399">
    <property type="entry name" value="ENTSNTHTASED"/>
</dbReference>
<feature type="domain" description="4'-phosphopantetheinyl transferase" evidence="14">
    <location>
        <begin position="119"/>
        <end position="189"/>
    </location>
</feature>
<evidence type="ECO:0000256" key="6">
    <source>
        <dbReference type="ARBA" id="ARBA00022679"/>
    </source>
</evidence>
<gene>
    <name evidence="16" type="ORF">K529_011495</name>
</gene>
<dbReference type="GO" id="GO:0009366">
    <property type="term" value="C:enterobactin synthetase complex"/>
    <property type="evidence" value="ECO:0007669"/>
    <property type="project" value="InterPro"/>
</dbReference>
<evidence type="ECO:0000256" key="13">
    <source>
        <dbReference type="PIRSR" id="PIRSR603542-2"/>
    </source>
</evidence>
<dbReference type="OrthoDB" id="8210607at2"/>
<evidence type="ECO:0000256" key="10">
    <source>
        <dbReference type="ARBA" id="ARBA00049176"/>
    </source>
</evidence>
<keyword evidence="13" id="KW-0479">Metal-binding</keyword>
<evidence type="ECO:0000256" key="4">
    <source>
        <dbReference type="ARBA" id="ARBA00011503"/>
    </source>
</evidence>
<dbReference type="RefSeq" id="WP_005633672.1">
    <property type="nucleotide sequence ID" value="NZ_CP015230.1"/>
</dbReference>
<dbReference type="GeneID" id="28250465"/>
<comment type="catalytic activity">
    <reaction evidence="10">
        <text>apo-[aryl-carrier protein] + CoA = holo-[aryl-carrier protein] + adenosine 3',5'-bisphosphate + H(+)</text>
        <dbReference type="Rhea" id="RHEA:48404"/>
        <dbReference type="Rhea" id="RHEA-COMP:15903"/>
        <dbReference type="Rhea" id="RHEA-COMP:17557"/>
        <dbReference type="ChEBI" id="CHEBI:15378"/>
        <dbReference type="ChEBI" id="CHEBI:29999"/>
        <dbReference type="ChEBI" id="CHEBI:57287"/>
        <dbReference type="ChEBI" id="CHEBI:58343"/>
        <dbReference type="ChEBI" id="CHEBI:64479"/>
    </reaction>
</comment>
<dbReference type="Pfam" id="PF17837">
    <property type="entry name" value="4PPT_N"/>
    <property type="match status" value="1"/>
</dbReference>
<feature type="binding site" evidence="12">
    <location>
        <position position="169"/>
    </location>
    <ligand>
        <name>CoA</name>
        <dbReference type="ChEBI" id="CHEBI:57287"/>
    </ligand>
</feature>
<evidence type="ECO:0000256" key="1">
    <source>
        <dbReference type="ARBA" id="ARBA00003937"/>
    </source>
</evidence>
<dbReference type="SUPFAM" id="SSF56214">
    <property type="entry name" value="4'-phosphopantetheinyl transferase"/>
    <property type="match status" value="1"/>
</dbReference>